<feature type="transmembrane region" description="Helical" evidence="7">
    <location>
        <begin position="100"/>
        <end position="119"/>
    </location>
</feature>
<gene>
    <name evidence="9" type="ORF">ENJ65_05600</name>
</gene>
<sequence>MGEASLVQEWVRQWGYLGIVILMLLESAPLVGLMLPGIFITISLGALTASGILSLEETWLFASLGAMLGDSLGYWSGRLGSKELHHRVHKTRFMKKRSKAFDYLQRYGAAGIAVGRFVWFVHPVVPSLAGISGISPQRFYLYDLPACLLWVALYLGLGHGFTGVWL</sequence>
<dbReference type="Proteomes" id="UP000885832">
    <property type="component" value="Unassembled WGS sequence"/>
</dbReference>
<comment type="caution">
    <text evidence="9">The sequence shown here is derived from an EMBL/GenBank/DDBJ whole genome shotgun (WGS) entry which is preliminary data.</text>
</comment>
<feature type="transmembrane region" description="Helical" evidence="7">
    <location>
        <begin position="59"/>
        <end position="79"/>
    </location>
</feature>
<comment type="similarity">
    <text evidence="2 7">Belongs to the DedA family.</text>
</comment>
<dbReference type="PANTHER" id="PTHR30353:SF15">
    <property type="entry name" value="INNER MEMBRANE PROTEIN YABI"/>
    <property type="match status" value="1"/>
</dbReference>
<evidence type="ECO:0000256" key="3">
    <source>
        <dbReference type="ARBA" id="ARBA00022475"/>
    </source>
</evidence>
<evidence type="ECO:0000256" key="7">
    <source>
        <dbReference type="RuleBase" id="RU367016"/>
    </source>
</evidence>
<dbReference type="EMBL" id="DRNF01000355">
    <property type="protein sequence ID" value="HHJ81088.1"/>
    <property type="molecule type" value="Genomic_DNA"/>
</dbReference>
<feature type="transmembrane region" description="Helical" evidence="7">
    <location>
        <begin position="139"/>
        <end position="157"/>
    </location>
</feature>
<proteinExistence type="inferred from homology"/>
<keyword evidence="5 7" id="KW-1133">Transmembrane helix</keyword>
<comment type="subcellular location">
    <subcellularLocation>
        <location evidence="1 7">Cell membrane</location>
        <topology evidence="1 7">Multi-pass membrane protein</topology>
    </subcellularLocation>
</comment>
<organism evidence="9">
    <name type="scientific">Candidatus Tenderia electrophaga</name>
    <dbReference type="NCBI Taxonomy" id="1748243"/>
    <lineage>
        <taxon>Bacteria</taxon>
        <taxon>Pseudomonadati</taxon>
        <taxon>Pseudomonadota</taxon>
        <taxon>Gammaproteobacteria</taxon>
        <taxon>Candidatus Tenderiales</taxon>
        <taxon>Candidatus Tenderiaceae</taxon>
        <taxon>Candidatus Tenderia</taxon>
    </lineage>
</organism>
<keyword evidence="4 7" id="KW-0812">Transmembrane</keyword>
<evidence type="ECO:0000313" key="9">
    <source>
        <dbReference type="EMBL" id="HHJ81088.1"/>
    </source>
</evidence>
<reference evidence="9" key="1">
    <citation type="journal article" date="2020" name="mSystems">
        <title>Genome- and Community-Level Interaction Insights into Carbon Utilization and Element Cycling Functions of Hydrothermarchaeota in Hydrothermal Sediment.</title>
        <authorList>
            <person name="Zhou Z."/>
            <person name="Liu Y."/>
            <person name="Xu W."/>
            <person name="Pan J."/>
            <person name="Luo Z.H."/>
            <person name="Li M."/>
        </authorList>
    </citation>
    <scope>NUCLEOTIDE SEQUENCE [LARGE SCALE GENOMIC DNA]</scope>
    <source>
        <strain evidence="9">HyVt-505</strain>
    </source>
</reference>
<feature type="transmembrane region" description="Helical" evidence="7">
    <location>
        <begin position="14"/>
        <end position="47"/>
    </location>
</feature>
<dbReference type="Pfam" id="PF09335">
    <property type="entry name" value="VTT_dom"/>
    <property type="match status" value="1"/>
</dbReference>
<evidence type="ECO:0000259" key="8">
    <source>
        <dbReference type="Pfam" id="PF09335"/>
    </source>
</evidence>
<evidence type="ECO:0000256" key="1">
    <source>
        <dbReference type="ARBA" id="ARBA00004651"/>
    </source>
</evidence>
<keyword evidence="6 7" id="KW-0472">Membrane</keyword>
<evidence type="ECO:0000256" key="2">
    <source>
        <dbReference type="ARBA" id="ARBA00010792"/>
    </source>
</evidence>
<protein>
    <submittedName>
        <fullName evidence="9">DedA family protein</fullName>
    </submittedName>
</protein>
<evidence type="ECO:0000256" key="4">
    <source>
        <dbReference type="ARBA" id="ARBA00022692"/>
    </source>
</evidence>
<evidence type="ECO:0000256" key="5">
    <source>
        <dbReference type="ARBA" id="ARBA00022989"/>
    </source>
</evidence>
<feature type="domain" description="VTT" evidence="8">
    <location>
        <begin position="36"/>
        <end position="159"/>
    </location>
</feature>
<evidence type="ECO:0000256" key="6">
    <source>
        <dbReference type="ARBA" id="ARBA00023136"/>
    </source>
</evidence>
<dbReference type="AlphaFoldDB" id="A0A832J5S5"/>
<dbReference type="InterPro" id="IPR032816">
    <property type="entry name" value="VTT_dom"/>
</dbReference>
<dbReference type="PANTHER" id="PTHR30353">
    <property type="entry name" value="INNER MEMBRANE PROTEIN DEDA-RELATED"/>
    <property type="match status" value="1"/>
</dbReference>
<keyword evidence="3 7" id="KW-1003">Cell membrane</keyword>
<dbReference type="InterPro" id="IPR032818">
    <property type="entry name" value="DedA-like"/>
</dbReference>
<dbReference type="GO" id="GO:0005886">
    <property type="term" value="C:plasma membrane"/>
    <property type="evidence" value="ECO:0007669"/>
    <property type="project" value="UniProtKB-SubCell"/>
</dbReference>
<name>A0A832J5S5_9GAMM</name>
<accession>A0A832J5S5</accession>